<dbReference type="PANTHER" id="PTHR35010:SF2">
    <property type="entry name" value="BLL4672 PROTEIN"/>
    <property type="match status" value="1"/>
</dbReference>
<comment type="caution">
    <text evidence="2">The sequence shown here is derived from an EMBL/GenBank/DDBJ whole genome shotgun (WGS) entry which is preliminary data.</text>
</comment>
<dbReference type="SMART" id="SM00530">
    <property type="entry name" value="HTH_XRE"/>
    <property type="match status" value="1"/>
</dbReference>
<dbReference type="PROSITE" id="PS50943">
    <property type="entry name" value="HTH_CROC1"/>
    <property type="match status" value="1"/>
</dbReference>
<dbReference type="SUPFAM" id="SSF47413">
    <property type="entry name" value="lambda repressor-like DNA-binding domains"/>
    <property type="match status" value="1"/>
</dbReference>
<evidence type="ECO:0000313" key="3">
    <source>
        <dbReference type="Proteomes" id="UP001596957"/>
    </source>
</evidence>
<dbReference type="RefSeq" id="WP_381263128.1">
    <property type="nucleotide sequence ID" value="NZ_JBHTBI010000072.1"/>
</dbReference>
<dbReference type="Gene3D" id="1.10.260.40">
    <property type="entry name" value="lambda repressor-like DNA-binding domains"/>
    <property type="match status" value="1"/>
</dbReference>
<reference evidence="3" key="1">
    <citation type="journal article" date="2019" name="Int. J. Syst. Evol. Microbiol.">
        <title>The Global Catalogue of Microorganisms (GCM) 10K type strain sequencing project: providing services to taxonomists for standard genome sequencing and annotation.</title>
        <authorList>
            <consortium name="The Broad Institute Genomics Platform"/>
            <consortium name="The Broad Institute Genome Sequencing Center for Infectious Disease"/>
            <person name="Wu L."/>
            <person name="Ma J."/>
        </authorList>
    </citation>
    <scope>NUCLEOTIDE SEQUENCE [LARGE SCALE GENOMIC DNA]</scope>
    <source>
        <strain evidence="3">CGMCC 4.7198</strain>
    </source>
</reference>
<name>A0ABW2VFZ2_9ACTN</name>
<gene>
    <name evidence="2" type="ORF">ACFQZP_13005</name>
</gene>
<accession>A0ABW2VFZ2</accession>
<dbReference type="Pfam" id="PF17765">
    <property type="entry name" value="MLTR_LBD"/>
    <property type="match status" value="1"/>
</dbReference>
<sequence>MAGRNDPYGTSRDLRGDFRAEIREFLGTRRARVTPEQAGLPMYGGDRRRVTGLRREEVALLAGISSEYYTRLERGNATGVSESVIDGIAQALQLDEAERIHLLDLLRGAGTTRPPRRRPAQQRVRPAVRRVLDSMTGTPAFVLSGRLDILAANHLGRALFSPVYTDPVRPPNNARFVFLDPHATEFFRDWDEVAGDTVAMLRAEAGRDPYDRRLTDLIGELSTRSEDFRRRWAAHNVRIHTTGLKRLHHPVIGDLDLPFETFPLGADPSQFLLAYTAEPVSRSQDALNLLASWAATNDGIDEYASANDSEPAESAETPD</sequence>
<dbReference type="PANTHER" id="PTHR35010">
    <property type="entry name" value="BLL4672 PROTEIN-RELATED"/>
    <property type="match status" value="1"/>
</dbReference>
<dbReference type="Gene3D" id="3.30.450.180">
    <property type="match status" value="1"/>
</dbReference>
<evidence type="ECO:0000313" key="2">
    <source>
        <dbReference type="EMBL" id="MFD0282589.1"/>
    </source>
</evidence>
<feature type="domain" description="HTH cro/C1-type" evidence="1">
    <location>
        <begin position="52"/>
        <end position="99"/>
    </location>
</feature>
<dbReference type="Pfam" id="PF13560">
    <property type="entry name" value="HTH_31"/>
    <property type="match status" value="1"/>
</dbReference>
<dbReference type="EMBL" id="JBHTEC010000001">
    <property type="protein sequence ID" value="MFD0282589.1"/>
    <property type="molecule type" value="Genomic_DNA"/>
</dbReference>
<dbReference type="InterPro" id="IPR010982">
    <property type="entry name" value="Lambda_DNA-bd_dom_sf"/>
</dbReference>
<dbReference type="Proteomes" id="UP001596957">
    <property type="component" value="Unassembled WGS sequence"/>
</dbReference>
<proteinExistence type="predicted"/>
<dbReference type="InterPro" id="IPR041413">
    <property type="entry name" value="MLTR_LBD"/>
</dbReference>
<keyword evidence="3" id="KW-1185">Reference proteome</keyword>
<dbReference type="InterPro" id="IPR001387">
    <property type="entry name" value="Cro/C1-type_HTH"/>
</dbReference>
<dbReference type="CDD" id="cd00093">
    <property type="entry name" value="HTH_XRE"/>
    <property type="match status" value="1"/>
</dbReference>
<organism evidence="2 3">
    <name type="scientific">Streptomyces lutosisoli</name>
    <dbReference type="NCBI Taxonomy" id="2665721"/>
    <lineage>
        <taxon>Bacteria</taxon>
        <taxon>Bacillati</taxon>
        <taxon>Actinomycetota</taxon>
        <taxon>Actinomycetes</taxon>
        <taxon>Kitasatosporales</taxon>
        <taxon>Streptomycetaceae</taxon>
        <taxon>Streptomyces</taxon>
    </lineage>
</organism>
<protein>
    <submittedName>
        <fullName evidence="2">Helix-turn-helix domain-containing protein</fullName>
    </submittedName>
</protein>
<evidence type="ECO:0000259" key="1">
    <source>
        <dbReference type="PROSITE" id="PS50943"/>
    </source>
</evidence>